<gene>
    <name evidence="1" type="ORF">SERLADRAFT_433447</name>
</gene>
<organism>
    <name type="scientific">Serpula lacrymans var. lacrymans (strain S7.9)</name>
    <name type="common">Dry rot fungus</name>
    <dbReference type="NCBI Taxonomy" id="578457"/>
    <lineage>
        <taxon>Eukaryota</taxon>
        <taxon>Fungi</taxon>
        <taxon>Dikarya</taxon>
        <taxon>Basidiomycota</taxon>
        <taxon>Agaricomycotina</taxon>
        <taxon>Agaricomycetes</taxon>
        <taxon>Agaricomycetidae</taxon>
        <taxon>Boletales</taxon>
        <taxon>Coniophorineae</taxon>
        <taxon>Serpulaceae</taxon>
        <taxon>Serpula</taxon>
    </lineage>
</organism>
<name>F8NHV8_SERL9</name>
<reference evidence="1" key="1">
    <citation type="submission" date="2011-04" db="EMBL/GenBank/DDBJ databases">
        <title>Evolution of plant cell wall degrading machinery underlies the functional diversity of forest fungi.</title>
        <authorList>
            <consortium name="US DOE Joint Genome Institute (JGI-PGF)"/>
            <person name="Eastwood D.C."/>
            <person name="Floudas D."/>
            <person name="Binder M."/>
            <person name="Majcherczyk A."/>
            <person name="Schneider P."/>
            <person name="Aerts A."/>
            <person name="Asiegbu F.O."/>
            <person name="Baker S.E."/>
            <person name="Barry K."/>
            <person name="Bendiksby M."/>
            <person name="Blumentritt M."/>
            <person name="Coutinho P.M."/>
            <person name="Cullen D."/>
            <person name="Cullen D."/>
            <person name="Gathman A."/>
            <person name="Goodell B."/>
            <person name="Henrissat B."/>
            <person name="Ihrmark K."/>
            <person name="Kauserud H."/>
            <person name="Kohler A."/>
            <person name="LaButti K."/>
            <person name="Lapidus A."/>
            <person name="Lavin J.L."/>
            <person name="Lee Y.-H."/>
            <person name="Lindquist E."/>
            <person name="Lilly W."/>
            <person name="Lucas S."/>
            <person name="Morin E."/>
            <person name="Murat C."/>
            <person name="Oguiza J.A."/>
            <person name="Park J."/>
            <person name="Pisabarro A.G."/>
            <person name="Riley R."/>
            <person name="Rosling A."/>
            <person name="Salamov A."/>
            <person name="Schmidt O."/>
            <person name="Schmutz J."/>
            <person name="Skrede I."/>
            <person name="Stenlid J."/>
            <person name="Wiebenga A."/>
            <person name="Xie X."/>
            <person name="Kues U."/>
            <person name="Hibbett D.S."/>
            <person name="Hoffmeister D."/>
            <person name="Hogberg N."/>
            <person name="Martin F."/>
            <person name="Grigoriev I.V."/>
            <person name="Watkinson S.C."/>
        </authorList>
    </citation>
    <scope>NUCLEOTIDE SEQUENCE</scope>
    <source>
        <strain evidence="1">S7.9</strain>
    </source>
</reference>
<dbReference type="KEGG" id="sla:SERLADRAFT_433447"/>
<proteinExistence type="predicted"/>
<evidence type="ECO:0000313" key="1">
    <source>
        <dbReference type="EMBL" id="EGO29468.1"/>
    </source>
</evidence>
<dbReference type="HOGENOM" id="CLU_1797632_0_0_1"/>
<sequence>MSTTGAQPAIFLVADPYRVVLLRRCAALPTLIGSNESYFPRVIGVPAIHIITQYVRNRSSGNYPGNTFSTLEPLTCRLCSDSFGNVFRLRKITNTNPIYAQHRSIRTAIADDIYPASTLNCHLLSPFRSAASTSSWRMEIVFPP</sequence>
<accession>F8NHV8</accession>
<protein>
    <submittedName>
        <fullName evidence="1">Uncharacterized protein</fullName>
    </submittedName>
</protein>
<dbReference type="AlphaFoldDB" id="F8NHV8"/>
<dbReference type="GeneID" id="18814189"/>
<dbReference type="RefSeq" id="XP_007313710.1">
    <property type="nucleotide sequence ID" value="XM_007313648.1"/>
</dbReference>
<dbReference type="Proteomes" id="UP000008064">
    <property type="component" value="Unassembled WGS sequence"/>
</dbReference>
<dbReference type="EMBL" id="GL945429">
    <property type="protein sequence ID" value="EGO29468.1"/>
    <property type="molecule type" value="Genomic_DNA"/>
</dbReference>